<evidence type="ECO:0000313" key="6">
    <source>
        <dbReference type="Proteomes" id="UP001189813"/>
    </source>
</evidence>
<keyword evidence="6" id="KW-1185">Reference proteome</keyword>
<evidence type="ECO:0000256" key="2">
    <source>
        <dbReference type="ARBA" id="ARBA00022729"/>
    </source>
</evidence>
<organism evidence="5 6">
    <name type="scientific">Ralstonia psammae</name>
    <dbReference type="NCBI Taxonomy" id="3058598"/>
    <lineage>
        <taxon>Bacteria</taxon>
        <taxon>Pseudomonadati</taxon>
        <taxon>Pseudomonadota</taxon>
        <taxon>Betaproteobacteria</taxon>
        <taxon>Burkholderiales</taxon>
        <taxon>Burkholderiaceae</taxon>
        <taxon>Ralstonia</taxon>
    </lineage>
</organism>
<protein>
    <recommendedName>
        <fullName evidence="7">Type IV secretion system protein VirB9</fullName>
    </recommendedName>
</protein>
<proteinExistence type="inferred from homology"/>
<sequence length="349" mass="37898">MRLTRRSLQCSAGVVLALGSLSTFAEDARLRTVTYDSARVVPINVQVGFAVQIVLGADEHIEAAGSGLNSHCEDSAATWCVVARKGEHNIYINAHAGAAPTNLFVQTDRRNYSFDLNLLSDGRAAQVKRVYRVAFAYPDEAVARQQAQASAREAALRIAREESTLKARQDAAPVARNWNYTMQALPGGDAIQPTAMFDDGRFTYLKFPNNREIPSVYMVSEDGSESLLQWHVERGMLVVHRVAKRFVLRDGNAVVGLWNEAYDSDGVPPSGGVTTPGVERVSVPASSGMRPVLSAPLTTAPQVASPQGAANPVLGSTPGNTPTREQWQQYTNALRTQILLEQAKRHDAN</sequence>
<dbReference type="Proteomes" id="UP001189813">
    <property type="component" value="Unassembled WGS sequence"/>
</dbReference>
<evidence type="ECO:0000256" key="1">
    <source>
        <dbReference type="ARBA" id="ARBA00006135"/>
    </source>
</evidence>
<dbReference type="InterPro" id="IPR038161">
    <property type="entry name" value="VirB9/CagX/TrbG_C_sf"/>
</dbReference>
<feature type="region of interest" description="Disordered" evidence="3">
    <location>
        <begin position="302"/>
        <end position="323"/>
    </location>
</feature>
<feature type="chain" id="PRO_5045901749" description="Type IV secretion system protein VirB9" evidence="4">
    <location>
        <begin position="26"/>
        <end position="349"/>
    </location>
</feature>
<evidence type="ECO:0000313" key="5">
    <source>
        <dbReference type="EMBL" id="CAJ0809389.1"/>
    </source>
</evidence>
<dbReference type="Pfam" id="PF03524">
    <property type="entry name" value="CagX"/>
    <property type="match status" value="1"/>
</dbReference>
<keyword evidence="2 4" id="KW-0732">Signal</keyword>
<accession>A0ABM9JZI7</accession>
<evidence type="ECO:0008006" key="7">
    <source>
        <dbReference type="Google" id="ProtNLM"/>
    </source>
</evidence>
<dbReference type="InterPro" id="IPR033645">
    <property type="entry name" value="VirB9/CagX/TrbG_C"/>
</dbReference>
<evidence type="ECO:0000256" key="3">
    <source>
        <dbReference type="SAM" id="MobiDB-lite"/>
    </source>
</evidence>
<dbReference type="Gene3D" id="2.60.40.2500">
    <property type="match status" value="1"/>
</dbReference>
<dbReference type="CDD" id="cd06911">
    <property type="entry name" value="VirB9_CagX_TrbG"/>
    <property type="match status" value="1"/>
</dbReference>
<name>A0ABM9JZI7_9RALS</name>
<comment type="similarity">
    <text evidence="1">Belongs to the TrbG/VirB9 family.</text>
</comment>
<feature type="signal peptide" evidence="4">
    <location>
        <begin position="1"/>
        <end position="25"/>
    </location>
</feature>
<dbReference type="InterPro" id="IPR010258">
    <property type="entry name" value="Conjugal_tfr_TrbG/VirB9/CagX"/>
</dbReference>
<comment type="caution">
    <text evidence="5">The sequence shown here is derived from an EMBL/GenBank/DDBJ whole genome shotgun (WGS) entry which is preliminary data.</text>
</comment>
<reference evidence="5 6" key="1">
    <citation type="submission" date="2023-07" db="EMBL/GenBank/DDBJ databases">
        <authorList>
            <person name="Peeters C."/>
        </authorList>
    </citation>
    <scope>NUCLEOTIDE SEQUENCE [LARGE SCALE GENOMIC DNA]</scope>
    <source>
        <strain evidence="5 6">LMG 19083</strain>
    </source>
</reference>
<gene>
    <name evidence="5" type="ORF">LMG19083_04921</name>
</gene>
<dbReference type="RefSeq" id="WP_316669587.1">
    <property type="nucleotide sequence ID" value="NZ_CATZBU010000027.1"/>
</dbReference>
<evidence type="ECO:0000256" key="4">
    <source>
        <dbReference type="SAM" id="SignalP"/>
    </source>
</evidence>
<dbReference type="EMBL" id="CATZBU010000027">
    <property type="protein sequence ID" value="CAJ0809389.1"/>
    <property type="molecule type" value="Genomic_DNA"/>
</dbReference>